<proteinExistence type="predicted"/>
<dbReference type="Proteomes" id="UP001431209">
    <property type="component" value="Unassembled WGS sequence"/>
</dbReference>
<gene>
    <name evidence="2" type="ORF">AKO1_009840</name>
</gene>
<name>A0AAW2ZQ96_9EUKA</name>
<evidence type="ECO:0000313" key="3">
    <source>
        <dbReference type="Proteomes" id="UP001431209"/>
    </source>
</evidence>
<dbReference type="EMBL" id="JAOPGA020001734">
    <property type="protein sequence ID" value="KAL0490896.1"/>
    <property type="molecule type" value="Genomic_DNA"/>
</dbReference>
<keyword evidence="3" id="KW-1185">Reference proteome</keyword>
<accession>A0AAW2ZQ96</accession>
<keyword evidence="1" id="KW-1133">Transmembrane helix</keyword>
<sequence>MEEITFSRDKLAVIGPSIKSLGTMFREFEARSRTAQDNATLLKESEHVFEADMTSLQENVFGHTKSVLYAIQSLNQNMVGLMSNTKDINVQDLFDPPLIPTVPFIETLNQAQTDLNRTLSLSGEAIQHTNNVLYRISKAHEAINTTLRNTVGNLEGSEQQLNETISTLKYIQSESLLDTIEKLSKGLSWSLGILLSIMFFVICVLFSSFSICAYRHSRKAMNVSTCCSIPLILLSFIFAATCMGAFMIMFPYCKYNASLFDTSKLSDHARQQSPGYVRIMNLTYGLSTCSGNDTLMDKSGTDFNALSDALFGDIVMSLNNLEEVKNETDMAEDNIKDLILILFDGLSKSSNDLSKLVIDFDQKISQKVVPQSMDLTRYEKNNPYHQCQIL</sequence>
<keyword evidence="1" id="KW-0812">Transmembrane</keyword>
<feature type="transmembrane region" description="Helical" evidence="1">
    <location>
        <begin position="189"/>
        <end position="214"/>
    </location>
</feature>
<evidence type="ECO:0000313" key="2">
    <source>
        <dbReference type="EMBL" id="KAL0490896.1"/>
    </source>
</evidence>
<reference evidence="2 3" key="1">
    <citation type="submission" date="2024-03" db="EMBL/GenBank/DDBJ databases">
        <title>The Acrasis kona genome and developmental transcriptomes reveal deep origins of eukaryotic multicellular pathways.</title>
        <authorList>
            <person name="Sheikh S."/>
            <person name="Fu C.-J."/>
            <person name="Brown M.W."/>
            <person name="Baldauf S.L."/>
        </authorList>
    </citation>
    <scope>NUCLEOTIDE SEQUENCE [LARGE SCALE GENOMIC DNA]</scope>
    <source>
        <strain evidence="2 3">ATCC MYA-3509</strain>
    </source>
</reference>
<comment type="caution">
    <text evidence="2">The sequence shown here is derived from an EMBL/GenBank/DDBJ whole genome shotgun (WGS) entry which is preliminary data.</text>
</comment>
<evidence type="ECO:0000256" key="1">
    <source>
        <dbReference type="SAM" id="Phobius"/>
    </source>
</evidence>
<protein>
    <submittedName>
        <fullName evidence="2">Sec-independent protein translocase protein TatC</fullName>
    </submittedName>
</protein>
<feature type="transmembrane region" description="Helical" evidence="1">
    <location>
        <begin position="226"/>
        <end position="250"/>
    </location>
</feature>
<dbReference type="AlphaFoldDB" id="A0AAW2ZQ96"/>
<keyword evidence="1" id="KW-0472">Membrane</keyword>
<organism evidence="2 3">
    <name type="scientific">Acrasis kona</name>
    <dbReference type="NCBI Taxonomy" id="1008807"/>
    <lineage>
        <taxon>Eukaryota</taxon>
        <taxon>Discoba</taxon>
        <taxon>Heterolobosea</taxon>
        <taxon>Tetramitia</taxon>
        <taxon>Eutetramitia</taxon>
        <taxon>Acrasidae</taxon>
        <taxon>Acrasis</taxon>
    </lineage>
</organism>